<evidence type="ECO:0000313" key="1">
    <source>
        <dbReference type="EMBL" id="KAG2239495.1"/>
    </source>
</evidence>
<dbReference type="OrthoDB" id="191601at2759"/>
<proteinExistence type="predicted"/>
<evidence type="ECO:0000313" key="2">
    <source>
        <dbReference type="Proteomes" id="UP000886595"/>
    </source>
</evidence>
<dbReference type="EMBL" id="JAAMPC010001599">
    <property type="protein sequence ID" value="KAG2239495.1"/>
    <property type="molecule type" value="Genomic_DNA"/>
</dbReference>
<name>A0A8X7NV48_BRACI</name>
<dbReference type="PANTHER" id="PTHR17985">
    <property type="entry name" value="SER/THR-RICH PROTEIN T10 IN DGCR REGION"/>
    <property type="match status" value="1"/>
</dbReference>
<dbReference type="AlphaFoldDB" id="A0A8X7NV48"/>
<organism evidence="1 2">
    <name type="scientific">Brassica carinata</name>
    <name type="common">Ethiopian mustard</name>
    <name type="synonym">Abyssinian cabbage</name>
    <dbReference type="NCBI Taxonomy" id="52824"/>
    <lineage>
        <taxon>Eukaryota</taxon>
        <taxon>Viridiplantae</taxon>
        <taxon>Streptophyta</taxon>
        <taxon>Embryophyta</taxon>
        <taxon>Tracheophyta</taxon>
        <taxon>Spermatophyta</taxon>
        <taxon>Magnoliopsida</taxon>
        <taxon>eudicotyledons</taxon>
        <taxon>Gunneridae</taxon>
        <taxon>Pentapetalae</taxon>
        <taxon>rosids</taxon>
        <taxon>malvids</taxon>
        <taxon>Brassicales</taxon>
        <taxon>Brassicaceae</taxon>
        <taxon>Brassiceae</taxon>
        <taxon>Brassica</taxon>
    </lineage>
</organism>
<protein>
    <submittedName>
        <fullName evidence="1">Uncharacterized protein</fullName>
    </submittedName>
</protein>
<sequence>MCIAVFLWQSHPLYPFLLFLNRDEYLNRATEALRWWQDGETLGGRDLVGGGTWLGCNRHGRIAFLTNFRETSSIPDAKSRGDLPLRYLQSQKSPAEFAEEIEKEASLYNGFNLVVAHVFSKSMFYVTNRPLRGSMSFPTPTSTLLGPRLRDGFNQLLTQHPGGEFPVKTMVEEVMTDTVKDQEPDLPHVFPPDTEYHLSSIFVDVPRPAGRYGTRSISALTIKSHGQVCFYERHLEPGGGSWKELTQHFVIQNQTST</sequence>
<dbReference type="Pfam" id="PF05742">
    <property type="entry name" value="TANGO2"/>
    <property type="match status" value="1"/>
</dbReference>
<dbReference type="Proteomes" id="UP000886595">
    <property type="component" value="Unassembled WGS sequence"/>
</dbReference>
<comment type="caution">
    <text evidence="1">The sequence shown here is derived from an EMBL/GenBank/DDBJ whole genome shotgun (WGS) entry which is preliminary data.</text>
</comment>
<reference evidence="1 2" key="1">
    <citation type="submission" date="2020-02" db="EMBL/GenBank/DDBJ databases">
        <authorList>
            <person name="Ma Q."/>
            <person name="Huang Y."/>
            <person name="Song X."/>
            <person name="Pei D."/>
        </authorList>
    </citation>
    <scope>NUCLEOTIDE SEQUENCE [LARGE SCALE GENOMIC DNA]</scope>
    <source>
        <strain evidence="1">Sxm20200214</strain>
        <tissue evidence="1">Leaf</tissue>
    </source>
</reference>
<accession>A0A8X7NV48</accession>
<dbReference type="PANTHER" id="PTHR17985:SF16">
    <property type="entry name" value="TRANSPORT_GOLGI ORGANIZATION-LIKE PROTEIN (DUF833)"/>
    <property type="match status" value="1"/>
</dbReference>
<keyword evidence="2" id="KW-1185">Reference proteome</keyword>
<dbReference type="InterPro" id="IPR008551">
    <property type="entry name" value="TANGO2"/>
</dbReference>
<gene>
    <name evidence="1" type="ORF">Bca52824_091741</name>
</gene>